<name>A0A2W4J469_9PSEU</name>
<evidence type="ECO:0000313" key="2">
    <source>
        <dbReference type="EMBL" id="PZM88277.1"/>
    </source>
</evidence>
<accession>A0A2W4J469</accession>
<feature type="transmembrane region" description="Helical" evidence="1">
    <location>
        <begin position="158"/>
        <end position="176"/>
    </location>
</feature>
<protein>
    <submittedName>
        <fullName evidence="2">Uncharacterized protein</fullName>
    </submittedName>
</protein>
<feature type="transmembrane region" description="Helical" evidence="1">
    <location>
        <begin position="7"/>
        <end position="29"/>
    </location>
</feature>
<keyword evidence="1" id="KW-0472">Membrane</keyword>
<reference evidence="2" key="1">
    <citation type="submission" date="2018-05" db="EMBL/GenBank/DDBJ databases">
        <authorList>
            <person name="Lanie J.A."/>
            <person name="Ng W.-L."/>
            <person name="Kazmierczak K.M."/>
            <person name="Andrzejewski T.M."/>
            <person name="Davidsen T.M."/>
            <person name="Wayne K.J."/>
            <person name="Tettelin H."/>
            <person name="Glass J.I."/>
            <person name="Rusch D."/>
            <person name="Podicherti R."/>
            <person name="Tsui H.-C.T."/>
            <person name="Winkler M.E."/>
        </authorList>
    </citation>
    <scope>NUCLEOTIDE SEQUENCE</scope>
    <source>
        <strain evidence="2">ZC4RG45</strain>
    </source>
</reference>
<dbReference type="AlphaFoldDB" id="A0A2W4J469"/>
<sequence length="207" mass="23182">MDLLARIITVLVHPLLMGTYLCALLMLIFPTALEPVRPENYPGFLMLIFLVTFMLPAINLFIFKLFGSIPSLSMPERRDRYVPFVFISLFYLIMTYLFYWKFGIDYSDNIFRFLLIMDFLVVGATLLTFFYRVSVHSLAVCGLLGIFVPLNKASEGNALLYATSGCLLVAGAVMSASLQLNAHTPREILVGGVTGFAIGFVSMIVMF</sequence>
<feature type="transmembrane region" description="Helical" evidence="1">
    <location>
        <begin position="81"/>
        <end position="99"/>
    </location>
</feature>
<feature type="transmembrane region" description="Helical" evidence="1">
    <location>
        <begin position="119"/>
        <end position="146"/>
    </location>
</feature>
<proteinExistence type="predicted"/>
<dbReference type="EMBL" id="QGUI01001126">
    <property type="protein sequence ID" value="PZM88277.1"/>
    <property type="molecule type" value="Genomic_DNA"/>
</dbReference>
<keyword evidence="1" id="KW-0812">Transmembrane</keyword>
<feature type="transmembrane region" description="Helical" evidence="1">
    <location>
        <begin position="188"/>
        <end position="206"/>
    </location>
</feature>
<gene>
    <name evidence="2" type="ORF">DIU77_20710</name>
</gene>
<evidence type="ECO:0000256" key="1">
    <source>
        <dbReference type="SAM" id="Phobius"/>
    </source>
</evidence>
<comment type="caution">
    <text evidence="2">The sequence shown here is derived from an EMBL/GenBank/DDBJ whole genome shotgun (WGS) entry which is preliminary data.</text>
</comment>
<organism evidence="2">
    <name type="scientific">Thermocrispum agreste</name>
    <dbReference type="NCBI Taxonomy" id="37925"/>
    <lineage>
        <taxon>Bacteria</taxon>
        <taxon>Bacillati</taxon>
        <taxon>Actinomycetota</taxon>
        <taxon>Actinomycetes</taxon>
        <taxon>Pseudonocardiales</taxon>
        <taxon>Pseudonocardiaceae</taxon>
        <taxon>Thermocrispum</taxon>
    </lineage>
</organism>
<keyword evidence="1" id="KW-1133">Transmembrane helix</keyword>
<feature type="transmembrane region" description="Helical" evidence="1">
    <location>
        <begin position="41"/>
        <end position="61"/>
    </location>
</feature>